<gene>
    <name evidence="2" type="ORF">BTO11_07525</name>
</gene>
<dbReference type="PANTHER" id="PTHR14136">
    <property type="entry name" value="BTB_POZ DOMAIN-CONTAINING PROTEIN KCTD9"/>
    <property type="match status" value="1"/>
</dbReference>
<dbReference type="AlphaFoldDB" id="A0A2S7UW79"/>
<name>A0A2S7UW79_9GAMM</name>
<dbReference type="PANTHER" id="PTHR14136:SF17">
    <property type="entry name" value="BTB_POZ DOMAIN-CONTAINING PROTEIN KCTD9"/>
    <property type="match status" value="1"/>
</dbReference>
<dbReference type="EMBL" id="MSCH01000003">
    <property type="protein sequence ID" value="PQJ53530.1"/>
    <property type="molecule type" value="Genomic_DNA"/>
</dbReference>
<dbReference type="Pfam" id="PF00805">
    <property type="entry name" value="Pentapeptide"/>
    <property type="match status" value="1"/>
</dbReference>
<organism evidence="2 3">
    <name type="scientific">Psychrosphaera saromensis</name>
    <dbReference type="NCBI Taxonomy" id="716813"/>
    <lineage>
        <taxon>Bacteria</taxon>
        <taxon>Pseudomonadati</taxon>
        <taxon>Pseudomonadota</taxon>
        <taxon>Gammaproteobacteria</taxon>
        <taxon>Alteromonadales</taxon>
        <taxon>Pseudoalteromonadaceae</taxon>
        <taxon>Psychrosphaera</taxon>
    </lineage>
</organism>
<dbReference type="RefSeq" id="WP_105052014.1">
    <property type="nucleotide sequence ID" value="NZ_BMYG01000002.1"/>
</dbReference>
<keyword evidence="3" id="KW-1185">Reference proteome</keyword>
<feature type="transmembrane region" description="Helical" evidence="1">
    <location>
        <begin position="419"/>
        <end position="440"/>
    </location>
</feature>
<protein>
    <recommendedName>
        <fullName evidence="4">Pentapeptide repeat-containing protein</fullName>
    </recommendedName>
</protein>
<keyword evidence="1" id="KW-1133">Transmembrane helix</keyword>
<evidence type="ECO:0000313" key="2">
    <source>
        <dbReference type="EMBL" id="PQJ53530.1"/>
    </source>
</evidence>
<proteinExistence type="predicted"/>
<dbReference type="OrthoDB" id="5443619at2"/>
<dbReference type="SUPFAM" id="SSF141571">
    <property type="entry name" value="Pentapeptide repeat-like"/>
    <property type="match status" value="1"/>
</dbReference>
<sequence length="448" mass="51220">MSLLFRINIILILLTFIFPAKAYKNDITRIYPCEYLSLEQRKKEANNIDLFIERAESQSSKKLCFFTLEGKVLPYFNLRNLNLHSVNFRGSGFSSADAENTKFFWSSLEDTDFSSSNLRNAKFNIAKLNNANLEETDLRGADLYRATLHGTNLTNASFGCLPDNVTKCTNITGASFHGPSCEFNYETQELKCNQEELVFADIKGAKNIKSLVYDYSDHLNFPPTLMLLRKHLRENGYEREARELTYVIQKGKDEETFQNPQNTIQLIGAYIRWLAFDLTVEYGVNPSGSLALLLYTLVICSFIYGTVLLLQVKFNLRWIGSITLVTPNIDPTYKLDVKYFEAGSYRNENLLRTLYLHKSELAPYGPDSSINIKHILLVLVHAIWFSILSSFHFGWRDLNVGNWLARIQPTAFTYRPNGLFSVISGIQSLLSIYFLAIFVLSSYGNIWG</sequence>
<dbReference type="Proteomes" id="UP000239007">
    <property type="component" value="Unassembled WGS sequence"/>
</dbReference>
<keyword evidence="1" id="KW-0472">Membrane</keyword>
<evidence type="ECO:0000313" key="3">
    <source>
        <dbReference type="Proteomes" id="UP000239007"/>
    </source>
</evidence>
<dbReference type="InterPro" id="IPR051082">
    <property type="entry name" value="Pentapeptide-BTB/POZ_domain"/>
</dbReference>
<dbReference type="InterPro" id="IPR001646">
    <property type="entry name" value="5peptide_repeat"/>
</dbReference>
<accession>A0A2S7UW79</accession>
<evidence type="ECO:0000256" key="1">
    <source>
        <dbReference type="SAM" id="Phobius"/>
    </source>
</evidence>
<feature type="transmembrane region" description="Helical" evidence="1">
    <location>
        <begin position="375"/>
        <end position="395"/>
    </location>
</feature>
<comment type="caution">
    <text evidence="2">The sequence shown here is derived from an EMBL/GenBank/DDBJ whole genome shotgun (WGS) entry which is preliminary data.</text>
</comment>
<reference evidence="2 3" key="1">
    <citation type="submission" date="2016-12" db="EMBL/GenBank/DDBJ databases">
        <title>Diversity of luminous bacteria.</title>
        <authorList>
            <person name="Yoshizawa S."/>
            <person name="Kogure K."/>
        </authorList>
    </citation>
    <scope>NUCLEOTIDE SEQUENCE [LARGE SCALE GENOMIC DNA]</scope>
    <source>
        <strain evidence="2 3">SA4-48</strain>
    </source>
</reference>
<dbReference type="Gene3D" id="2.160.20.80">
    <property type="entry name" value="E3 ubiquitin-protein ligase SopA"/>
    <property type="match status" value="1"/>
</dbReference>
<keyword evidence="1" id="KW-0812">Transmembrane</keyword>
<evidence type="ECO:0008006" key="4">
    <source>
        <dbReference type="Google" id="ProtNLM"/>
    </source>
</evidence>
<feature type="transmembrane region" description="Helical" evidence="1">
    <location>
        <begin position="290"/>
        <end position="310"/>
    </location>
</feature>